<comment type="caution">
    <text evidence="2">The sequence shown here is derived from an EMBL/GenBank/DDBJ whole genome shotgun (WGS) entry which is preliminary data.</text>
</comment>
<evidence type="ECO:0000313" key="2">
    <source>
        <dbReference type="EMBL" id="KRT79293.1"/>
    </source>
</evidence>
<name>A0A0T6AWP2_9SCAR</name>
<evidence type="ECO:0000313" key="3">
    <source>
        <dbReference type="Proteomes" id="UP000051574"/>
    </source>
</evidence>
<dbReference type="OrthoDB" id="8015657at2759"/>
<keyword evidence="3" id="KW-1185">Reference proteome</keyword>
<feature type="coiled-coil region" evidence="1">
    <location>
        <begin position="7"/>
        <end position="63"/>
    </location>
</feature>
<evidence type="ECO:0000256" key="1">
    <source>
        <dbReference type="SAM" id="Coils"/>
    </source>
</evidence>
<reference evidence="2 3" key="1">
    <citation type="submission" date="2015-09" db="EMBL/GenBank/DDBJ databases">
        <title>Draft genome of the scarab beetle Oryctes borbonicus.</title>
        <authorList>
            <person name="Meyer J.M."/>
            <person name="Markov G.V."/>
            <person name="Baskaran P."/>
            <person name="Herrmann M."/>
            <person name="Sommer R.J."/>
            <person name="Roedelsperger C."/>
        </authorList>
    </citation>
    <scope>NUCLEOTIDE SEQUENCE [LARGE SCALE GENOMIC DNA]</scope>
    <source>
        <strain evidence="2">OB123</strain>
        <tissue evidence="2">Whole animal</tissue>
    </source>
</reference>
<accession>A0A0T6AWP2</accession>
<feature type="non-terminal residue" evidence="2">
    <location>
        <position position="318"/>
    </location>
</feature>
<dbReference type="AlphaFoldDB" id="A0A0T6AWP2"/>
<gene>
    <name evidence="2" type="ORF">AMK59_7530</name>
</gene>
<dbReference type="Proteomes" id="UP000051574">
    <property type="component" value="Unassembled WGS sequence"/>
</dbReference>
<proteinExistence type="predicted"/>
<sequence>MSFLRGTEEYYQKFLELQEKLRKSEEERLLLEMKFNEMVQVTREEEQAYYRKLRNQYKRFLEEDRRRQERNERIMRILERIESRAAVLAAKTERFELLRQQYQAYLQRVFSNIKHTQESAPQISQGISISVNEQLDLQGYPISQKTIYEDELDNVTHAAKDLYEHPVIKRALAKKDRNPLDSKVDVVKQYLRSLSSPMSGDEILKTTRSSAKKSSVHTSDFTDSNGTSSYRDDVETQEYYKTNAGKIADQIMDSISSRSRFSDAKYNKLSTNTLLGKQDRDELLENSFCGTKYSPIQKLSKNSDYVEVFDNEEILKNT</sequence>
<organism evidence="2 3">
    <name type="scientific">Oryctes borbonicus</name>
    <dbReference type="NCBI Taxonomy" id="1629725"/>
    <lineage>
        <taxon>Eukaryota</taxon>
        <taxon>Metazoa</taxon>
        <taxon>Ecdysozoa</taxon>
        <taxon>Arthropoda</taxon>
        <taxon>Hexapoda</taxon>
        <taxon>Insecta</taxon>
        <taxon>Pterygota</taxon>
        <taxon>Neoptera</taxon>
        <taxon>Endopterygota</taxon>
        <taxon>Coleoptera</taxon>
        <taxon>Polyphaga</taxon>
        <taxon>Scarabaeiformia</taxon>
        <taxon>Scarabaeidae</taxon>
        <taxon>Dynastinae</taxon>
        <taxon>Oryctes</taxon>
    </lineage>
</organism>
<dbReference type="EMBL" id="LJIG01022678">
    <property type="protein sequence ID" value="KRT79293.1"/>
    <property type="molecule type" value="Genomic_DNA"/>
</dbReference>
<keyword evidence="1" id="KW-0175">Coiled coil</keyword>
<protein>
    <submittedName>
        <fullName evidence="2">Uncharacterized protein</fullName>
    </submittedName>
</protein>